<sequence length="214" mass="23887">MTTYLYTRYSPKNRAYCDHLASLQAIAPNARHFEDKVQGCLPPTERQAFQQLLNTVKTGDTVIVWWLTVFGRDFSQALATINLLLDKGVALKTVCEPLTFESNSVQTQSLLTVLSGYSKVQIQHRLFAAEQGRKAIKNQPEMWKKKFRGRPANTAKHQQIATLLLDGNTLQSVAEQCEVSLSTVKRIKAKLNEFDDEGGLRTRGNAGLSDGESS</sequence>
<proteinExistence type="predicted"/>
<dbReference type="CDD" id="cd03768">
    <property type="entry name" value="SR_ResInv"/>
    <property type="match status" value="1"/>
</dbReference>
<dbReference type="InterPro" id="IPR006120">
    <property type="entry name" value="Resolvase_HTH_dom"/>
</dbReference>
<organism evidence="2 3">
    <name type="scientific">Vibrio mytili</name>
    <dbReference type="NCBI Taxonomy" id="50718"/>
    <lineage>
        <taxon>Bacteria</taxon>
        <taxon>Pseudomonadati</taxon>
        <taxon>Pseudomonadota</taxon>
        <taxon>Gammaproteobacteria</taxon>
        <taxon>Vibrionales</taxon>
        <taxon>Vibrionaceae</taxon>
        <taxon>Vibrio</taxon>
    </lineage>
</organism>
<dbReference type="SMART" id="SM00857">
    <property type="entry name" value="Resolvase"/>
    <property type="match status" value="1"/>
</dbReference>
<accession>A0A0C3E7R0</accession>
<feature type="domain" description="Resolvase/invertase-type recombinase catalytic" evidence="1">
    <location>
        <begin position="3"/>
        <end position="134"/>
    </location>
</feature>
<dbReference type="OrthoDB" id="9797501at2"/>
<dbReference type="Gene3D" id="1.10.10.60">
    <property type="entry name" value="Homeodomain-like"/>
    <property type="match status" value="1"/>
</dbReference>
<protein>
    <submittedName>
        <fullName evidence="2">Recombinase</fullName>
    </submittedName>
</protein>
<evidence type="ECO:0000313" key="3">
    <source>
        <dbReference type="Proteomes" id="UP000031977"/>
    </source>
</evidence>
<dbReference type="InterPro" id="IPR006119">
    <property type="entry name" value="Resolv_N"/>
</dbReference>
<name>A0A0C3E7R0_9VIBR</name>
<evidence type="ECO:0000259" key="1">
    <source>
        <dbReference type="SMART" id="SM00857"/>
    </source>
</evidence>
<dbReference type="Pfam" id="PF02796">
    <property type="entry name" value="HTH_7"/>
    <property type="match status" value="1"/>
</dbReference>
<dbReference type="RefSeq" id="WP_041155782.1">
    <property type="nucleotide sequence ID" value="NZ_CBCRVP010000002.1"/>
</dbReference>
<dbReference type="GO" id="GO:0003677">
    <property type="term" value="F:DNA binding"/>
    <property type="evidence" value="ECO:0007669"/>
    <property type="project" value="InterPro"/>
</dbReference>
<gene>
    <name evidence="2" type="ORF">SU60_12450</name>
</gene>
<dbReference type="AlphaFoldDB" id="A0A0C3E7R0"/>
<keyword evidence="3" id="KW-1185">Reference proteome</keyword>
<reference evidence="2 3" key="1">
    <citation type="submission" date="2015-01" db="EMBL/GenBank/DDBJ databases">
        <title>Draft genome of Vibrio mytili type strain CAIM 528.</title>
        <authorList>
            <person name="Gonzalez-Castillo A."/>
            <person name="Gomez-Gil B."/>
            <person name="Enciso-Ibarra J."/>
        </authorList>
    </citation>
    <scope>NUCLEOTIDE SEQUENCE [LARGE SCALE GENOMIC DNA]</scope>
    <source>
        <strain evidence="2 3">CAIM 528</strain>
    </source>
</reference>
<dbReference type="GO" id="GO:0000150">
    <property type="term" value="F:DNA strand exchange activity"/>
    <property type="evidence" value="ECO:0007669"/>
    <property type="project" value="InterPro"/>
</dbReference>
<comment type="caution">
    <text evidence="2">The sequence shown here is derived from an EMBL/GenBank/DDBJ whole genome shotgun (WGS) entry which is preliminary data.</text>
</comment>
<dbReference type="EMBL" id="JXOK01000049">
    <property type="protein sequence ID" value="KIN10438.1"/>
    <property type="molecule type" value="Genomic_DNA"/>
</dbReference>
<dbReference type="Pfam" id="PF00239">
    <property type="entry name" value="Resolvase"/>
    <property type="match status" value="1"/>
</dbReference>
<evidence type="ECO:0000313" key="2">
    <source>
        <dbReference type="EMBL" id="KIN10438.1"/>
    </source>
</evidence>
<dbReference type="Proteomes" id="UP000031977">
    <property type="component" value="Unassembled WGS sequence"/>
</dbReference>
<dbReference type="STRING" id="50718.SU60_12450"/>
<dbReference type="InterPro" id="IPR036162">
    <property type="entry name" value="Resolvase-like_N_sf"/>
</dbReference>
<dbReference type="SUPFAM" id="SSF53041">
    <property type="entry name" value="Resolvase-like"/>
    <property type="match status" value="1"/>
</dbReference>
<dbReference type="Gene3D" id="3.40.50.1390">
    <property type="entry name" value="Resolvase, N-terminal catalytic domain"/>
    <property type="match status" value="1"/>
</dbReference>